<accession>A0A382B4Q8</accession>
<proteinExistence type="predicted"/>
<dbReference type="AlphaFoldDB" id="A0A382B4Q8"/>
<name>A0A382B4Q8_9ZZZZ</name>
<protein>
    <submittedName>
        <fullName evidence="1">Uncharacterized protein</fullName>
    </submittedName>
</protein>
<dbReference type="EMBL" id="UINC01027999">
    <property type="protein sequence ID" value="SVB08217.1"/>
    <property type="molecule type" value="Genomic_DNA"/>
</dbReference>
<sequence length="60" mass="6547">MEINTDTDVVKVTPPDFYIPVQGVKICTLGGSEEWQETAIAASSDIVPNREVVFYCANGQ</sequence>
<feature type="non-terminal residue" evidence="1">
    <location>
        <position position="60"/>
    </location>
</feature>
<reference evidence="1" key="1">
    <citation type="submission" date="2018-05" db="EMBL/GenBank/DDBJ databases">
        <authorList>
            <person name="Lanie J.A."/>
            <person name="Ng W.-L."/>
            <person name="Kazmierczak K.M."/>
            <person name="Andrzejewski T.M."/>
            <person name="Davidsen T.M."/>
            <person name="Wayne K.J."/>
            <person name="Tettelin H."/>
            <person name="Glass J.I."/>
            <person name="Rusch D."/>
            <person name="Podicherti R."/>
            <person name="Tsui H.-C.T."/>
            <person name="Winkler M.E."/>
        </authorList>
    </citation>
    <scope>NUCLEOTIDE SEQUENCE</scope>
</reference>
<gene>
    <name evidence="1" type="ORF">METZ01_LOCUS161071</name>
</gene>
<evidence type="ECO:0000313" key="1">
    <source>
        <dbReference type="EMBL" id="SVB08217.1"/>
    </source>
</evidence>
<organism evidence="1">
    <name type="scientific">marine metagenome</name>
    <dbReference type="NCBI Taxonomy" id="408172"/>
    <lineage>
        <taxon>unclassified sequences</taxon>
        <taxon>metagenomes</taxon>
        <taxon>ecological metagenomes</taxon>
    </lineage>
</organism>